<dbReference type="NCBIfam" id="TIGR04131">
    <property type="entry name" value="Bac_Flav_CTERM"/>
    <property type="match status" value="1"/>
</dbReference>
<dbReference type="PROSITE" id="PS50093">
    <property type="entry name" value="PKD"/>
    <property type="match status" value="1"/>
</dbReference>
<dbReference type="Gene3D" id="2.60.40.10">
    <property type="entry name" value="Immunoglobulins"/>
    <property type="match status" value="1"/>
</dbReference>
<protein>
    <submittedName>
        <fullName evidence="3">Gliding motility-associated C-terminal domain-containing protein</fullName>
    </submittedName>
</protein>
<dbReference type="SMART" id="SM00089">
    <property type="entry name" value="PKD"/>
    <property type="match status" value="2"/>
</dbReference>
<keyword evidence="1" id="KW-0732">Signal</keyword>
<gene>
    <name evidence="3" type="ORF">SAMN05216474_1097</name>
</gene>
<feature type="domain" description="PKD" evidence="2">
    <location>
        <begin position="453"/>
        <end position="489"/>
    </location>
</feature>
<dbReference type="Proteomes" id="UP000236454">
    <property type="component" value="Unassembled WGS sequence"/>
</dbReference>
<dbReference type="Gene3D" id="2.60.120.260">
    <property type="entry name" value="Galactose-binding domain-like"/>
    <property type="match status" value="1"/>
</dbReference>
<proteinExistence type="predicted"/>
<dbReference type="InterPro" id="IPR013783">
    <property type="entry name" value="Ig-like_fold"/>
</dbReference>
<name>A0A1I6YQQ2_9FLAO</name>
<dbReference type="STRING" id="477690.SAMN05216474_1097"/>
<evidence type="ECO:0000256" key="1">
    <source>
        <dbReference type="SAM" id="SignalP"/>
    </source>
</evidence>
<dbReference type="SUPFAM" id="SSF49299">
    <property type="entry name" value="PKD domain"/>
    <property type="match status" value="1"/>
</dbReference>
<dbReference type="AlphaFoldDB" id="A0A1I6YQQ2"/>
<dbReference type="OrthoDB" id="1391397at2"/>
<reference evidence="3 4" key="1">
    <citation type="submission" date="2016-10" db="EMBL/GenBank/DDBJ databases">
        <authorList>
            <person name="de Groot N.N."/>
        </authorList>
    </citation>
    <scope>NUCLEOTIDE SEQUENCE [LARGE SCALE GENOMIC DNA]</scope>
    <source>
        <strain evidence="3 4">CGMCC 1.7005</strain>
    </source>
</reference>
<feature type="chain" id="PRO_5014951869" evidence="1">
    <location>
        <begin position="23"/>
        <end position="601"/>
    </location>
</feature>
<keyword evidence="4" id="KW-1185">Reference proteome</keyword>
<sequence>MNKLLSLLILTLLIGVNTNSLAQCQGVDEVDLGVDTTICSYDTIVLSGPQGYDFYQWSVINDNDSLWVSQAGTYTLMAGNYGNTNLVQFGDFEGGNTNTANSFTSDYIPGQGGTWGLLSNGGQYAISTNPSLTHSNFVTCGDHTSGSGNMLVANGSWTPNTTVWRQTVNVTPNTGYLFSFWATNVVNNPAVSYLQLYINNVPIGDTNVTSTACNWGEIGSLWNSGSATTAQLEIKNHSTAASGNDFAIDDIFFGEVCYSLDTIVIAEDQISVNAGPDLNFCENEPEQLTATSNDPNAQFEWNTSETTADITPNADGAYTVTATSNLGCTVSDVANVDITEMNWDIDSTFVQNTNCEATDGYVGVMLDNPNNLNTSFLWYGPGQNTSNFINASVFGNLGTGWYYLEVSFDGCTRYDSAYVDINNAPIADFTATPSTGFAPQTVSFTNNSQNTNSFQWDLGNGVTGTDETPADQVYQEGTYEVMLVAGDGACTDTAYQTLVFEIQVELPGANVEVANVFTPNGDNQNDEFFFEVVNMDPENFELIIFNRWGEQVFASTSPDFKWDGKVNGKEASEGTYFYIYKGKGLDGVELEGQGFVQLVRN</sequence>
<dbReference type="InterPro" id="IPR035986">
    <property type="entry name" value="PKD_dom_sf"/>
</dbReference>
<dbReference type="RefSeq" id="WP_090247306.1">
    <property type="nucleotide sequence ID" value="NZ_FPAS01000001.1"/>
</dbReference>
<evidence type="ECO:0000313" key="4">
    <source>
        <dbReference type="Proteomes" id="UP000236454"/>
    </source>
</evidence>
<feature type="signal peptide" evidence="1">
    <location>
        <begin position="1"/>
        <end position="22"/>
    </location>
</feature>
<dbReference type="EMBL" id="FPAS01000001">
    <property type="protein sequence ID" value="SFT52792.1"/>
    <property type="molecule type" value="Genomic_DNA"/>
</dbReference>
<evidence type="ECO:0000313" key="3">
    <source>
        <dbReference type="EMBL" id="SFT52792.1"/>
    </source>
</evidence>
<dbReference type="InterPro" id="IPR000601">
    <property type="entry name" value="PKD_dom"/>
</dbReference>
<evidence type="ECO:0000259" key="2">
    <source>
        <dbReference type="PROSITE" id="PS50093"/>
    </source>
</evidence>
<dbReference type="InterPro" id="IPR022409">
    <property type="entry name" value="PKD/Chitinase_dom"/>
</dbReference>
<accession>A0A1I6YQQ2</accession>
<dbReference type="Pfam" id="PF13585">
    <property type="entry name" value="CHU_C"/>
    <property type="match status" value="1"/>
</dbReference>
<dbReference type="InterPro" id="IPR026341">
    <property type="entry name" value="T9SS_type_B"/>
</dbReference>
<organism evidence="3 4">
    <name type="scientific">Lishizhenia tianjinensis</name>
    <dbReference type="NCBI Taxonomy" id="477690"/>
    <lineage>
        <taxon>Bacteria</taxon>
        <taxon>Pseudomonadati</taxon>
        <taxon>Bacteroidota</taxon>
        <taxon>Flavobacteriia</taxon>
        <taxon>Flavobacteriales</taxon>
        <taxon>Crocinitomicaceae</taxon>
        <taxon>Lishizhenia</taxon>
    </lineage>
</organism>